<evidence type="ECO:0008006" key="5">
    <source>
        <dbReference type="Google" id="ProtNLM"/>
    </source>
</evidence>
<protein>
    <recommendedName>
        <fullName evidence="5">Tropinone reductase</fullName>
    </recommendedName>
</protein>
<proteinExistence type="predicted"/>
<reference evidence="3 4" key="2">
    <citation type="submission" date="2020-07" db="EMBL/GenBank/DDBJ databases">
        <title>Genome assembly of wild tea tree DASZ reveals pedigree and selection history of tea varieties.</title>
        <authorList>
            <person name="Zhang W."/>
        </authorList>
    </citation>
    <scope>NUCLEOTIDE SEQUENCE [LARGE SCALE GENOMIC DNA]</scope>
    <source>
        <strain evidence="4">cv. G240</strain>
        <tissue evidence="3">Leaf</tissue>
    </source>
</reference>
<dbReference type="PRINTS" id="PR00081">
    <property type="entry name" value="GDHRDH"/>
</dbReference>
<dbReference type="GO" id="GO:0016491">
    <property type="term" value="F:oxidoreductase activity"/>
    <property type="evidence" value="ECO:0007669"/>
    <property type="project" value="UniProtKB-KW"/>
</dbReference>
<dbReference type="PANTHER" id="PTHR42898">
    <property type="entry name" value="TROPINONE REDUCTASE"/>
    <property type="match status" value="1"/>
</dbReference>
<evidence type="ECO:0000256" key="2">
    <source>
        <dbReference type="ARBA" id="ARBA00023002"/>
    </source>
</evidence>
<dbReference type="Gene3D" id="3.40.50.720">
    <property type="entry name" value="NAD(P)-binding Rossmann-like Domain"/>
    <property type="match status" value="1"/>
</dbReference>
<dbReference type="Pfam" id="PF13561">
    <property type="entry name" value="adh_short_C2"/>
    <property type="match status" value="1"/>
</dbReference>
<keyword evidence="4" id="KW-1185">Reference proteome</keyword>
<dbReference type="EMBL" id="JACBKZ010000003">
    <property type="protein sequence ID" value="KAF5953727.1"/>
    <property type="molecule type" value="Genomic_DNA"/>
</dbReference>
<dbReference type="InterPro" id="IPR045000">
    <property type="entry name" value="TR"/>
</dbReference>
<accession>A0A7J7HMN4</accession>
<evidence type="ECO:0000313" key="3">
    <source>
        <dbReference type="EMBL" id="KAF5953727.1"/>
    </source>
</evidence>
<dbReference type="SUPFAM" id="SSF51735">
    <property type="entry name" value="NAD(P)-binding Rossmann-fold domains"/>
    <property type="match status" value="1"/>
</dbReference>
<organism evidence="3 4">
    <name type="scientific">Camellia sinensis</name>
    <name type="common">Tea plant</name>
    <name type="synonym">Thea sinensis</name>
    <dbReference type="NCBI Taxonomy" id="4442"/>
    <lineage>
        <taxon>Eukaryota</taxon>
        <taxon>Viridiplantae</taxon>
        <taxon>Streptophyta</taxon>
        <taxon>Embryophyta</taxon>
        <taxon>Tracheophyta</taxon>
        <taxon>Spermatophyta</taxon>
        <taxon>Magnoliopsida</taxon>
        <taxon>eudicotyledons</taxon>
        <taxon>Gunneridae</taxon>
        <taxon>Pentapetalae</taxon>
        <taxon>asterids</taxon>
        <taxon>Ericales</taxon>
        <taxon>Theaceae</taxon>
        <taxon>Camellia</taxon>
    </lineage>
</organism>
<dbReference type="InterPro" id="IPR002347">
    <property type="entry name" value="SDR_fam"/>
</dbReference>
<sequence length="163" mass="18083">MAGSLKPWPVRCGDGQQAILCPPKQKHKHKTVKLRDPEARRVAETSGISRRTQTRMITEYSNGAMNQVTRNLACEWARDNIRVNAVTPWILRTSLIEGVEEDPIINETFARLASLGPISRSGEHNELSSLVAFLCFPAASYMTGQVIRVDGGLTVCDFYPSPN</sequence>
<gene>
    <name evidence="3" type="ORF">HYC85_006583</name>
</gene>
<reference evidence="4" key="1">
    <citation type="journal article" date="2020" name="Nat. Commun.">
        <title>Genome assembly of wild tea tree DASZ reveals pedigree and selection history of tea varieties.</title>
        <authorList>
            <person name="Zhang W."/>
            <person name="Zhang Y."/>
            <person name="Qiu H."/>
            <person name="Guo Y."/>
            <person name="Wan H."/>
            <person name="Zhang X."/>
            <person name="Scossa F."/>
            <person name="Alseekh S."/>
            <person name="Zhang Q."/>
            <person name="Wang P."/>
            <person name="Xu L."/>
            <person name="Schmidt M.H."/>
            <person name="Jia X."/>
            <person name="Li D."/>
            <person name="Zhu A."/>
            <person name="Guo F."/>
            <person name="Chen W."/>
            <person name="Ni D."/>
            <person name="Usadel B."/>
            <person name="Fernie A.R."/>
            <person name="Wen W."/>
        </authorList>
    </citation>
    <scope>NUCLEOTIDE SEQUENCE [LARGE SCALE GENOMIC DNA]</scope>
    <source>
        <strain evidence="4">cv. G240</strain>
    </source>
</reference>
<comment type="caution">
    <text evidence="3">The sequence shown here is derived from an EMBL/GenBank/DDBJ whole genome shotgun (WGS) entry which is preliminary data.</text>
</comment>
<evidence type="ECO:0000256" key="1">
    <source>
        <dbReference type="ARBA" id="ARBA00022857"/>
    </source>
</evidence>
<dbReference type="InterPro" id="IPR036291">
    <property type="entry name" value="NAD(P)-bd_dom_sf"/>
</dbReference>
<keyword evidence="1" id="KW-0521">NADP</keyword>
<dbReference type="Proteomes" id="UP000593564">
    <property type="component" value="Unassembled WGS sequence"/>
</dbReference>
<evidence type="ECO:0000313" key="4">
    <source>
        <dbReference type="Proteomes" id="UP000593564"/>
    </source>
</evidence>
<keyword evidence="2" id="KW-0560">Oxidoreductase</keyword>
<dbReference type="AlphaFoldDB" id="A0A7J7HMN4"/>
<name>A0A7J7HMN4_CAMSI</name>
<dbReference type="PANTHER" id="PTHR42898:SF79">
    <property type="entry name" value="NAD(P)-BINDING ROSSMANN-FOLD PROTEIN"/>
    <property type="match status" value="1"/>
</dbReference>